<dbReference type="GO" id="GO:0015031">
    <property type="term" value="P:protein transport"/>
    <property type="evidence" value="ECO:0007669"/>
    <property type="project" value="UniProtKB-KW"/>
</dbReference>
<keyword evidence="7" id="KW-0813">Transport</keyword>
<keyword evidence="17" id="KW-0968">Cytoplasmic vesicle</keyword>
<organism evidence="21 22">
    <name type="scientific">Paraglomus brasilianum</name>
    <dbReference type="NCBI Taxonomy" id="144538"/>
    <lineage>
        <taxon>Eukaryota</taxon>
        <taxon>Fungi</taxon>
        <taxon>Fungi incertae sedis</taxon>
        <taxon>Mucoromycota</taxon>
        <taxon>Glomeromycotina</taxon>
        <taxon>Glomeromycetes</taxon>
        <taxon>Paraglomerales</taxon>
        <taxon>Paraglomeraceae</taxon>
        <taxon>Paraglomus</taxon>
    </lineage>
</organism>
<keyword evidence="10" id="KW-0653">Protein transport</keyword>
<dbReference type="GO" id="GO:0030659">
    <property type="term" value="C:cytoplasmic vesicle membrane"/>
    <property type="evidence" value="ECO:0007669"/>
    <property type="project" value="UniProtKB-SubCell"/>
</dbReference>
<evidence type="ECO:0000256" key="19">
    <source>
        <dbReference type="SAM" id="SignalP"/>
    </source>
</evidence>
<evidence type="ECO:0000256" key="13">
    <source>
        <dbReference type="ARBA" id="ARBA00023034"/>
    </source>
</evidence>
<evidence type="ECO:0000313" key="22">
    <source>
        <dbReference type="Proteomes" id="UP000789739"/>
    </source>
</evidence>
<gene>
    <name evidence="21" type="ORF">PBRASI_LOCUS5437</name>
</gene>
<evidence type="ECO:0000256" key="18">
    <source>
        <dbReference type="SAM" id="Phobius"/>
    </source>
</evidence>
<evidence type="ECO:0000256" key="17">
    <source>
        <dbReference type="ARBA" id="ARBA00023329"/>
    </source>
</evidence>
<evidence type="ECO:0000256" key="9">
    <source>
        <dbReference type="ARBA" id="ARBA00022729"/>
    </source>
</evidence>
<dbReference type="PANTHER" id="PTHR15071">
    <property type="entry name" value="MANNOSE-6-PHOSPHATE RECEPTOR FAMILY MEMBER"/>
    <property type="match status" value="1"/>
</dbReference>
<dbReference type="Proteomes" id="UP000789739">
    <property type="component" value="Unassembled WGS sequence"/>
</dbReference>
<evidence type="ECO:0000256" key="1">
    <source>
        <dbReference type="ARBA" id="ARBA00004304"/>
    </source>
</evidence>
<dbReference type="PROSITE" id="PS51914">
    <property type="entry name" value="MRH"/>
    <property type="match status" value="1"/>
</dbReference>
<dbReference type="SUPFAM" id="SSF50911">
    <property type="entry name" value="Mannose 6-phosphate receptor domain"/>
    <property type="match status" value="1"/>
</dbReference>
<dbReference type="AlphaFoldDB" id="A0A9N9FU94"/>
<comment type="caution">
    <text evidence="21">The sequence shown here is derived from an EMBL/GenBank/DDBJ whole genome shotgun (WGS) entry which is preliminary data.</text>
</comment>
<feature type="domain" description="MRH" evidence="20">
    <location>
        <begin position="28"/>
        <end position="194"/>
    </location>
</feature>
<evidence type="ECO:0000256" key="5">
    <source>
        <dbReference type="ARBA" id="ARBA00005363"/>
    </source>
</evidence>
<dbReference type="Pfam" id="PF09451">
    <property type="entry name" value="ATG27"/>
    <property type="match status" value="1"/>
</dbReference>
<reference evidence="21" key="1">
    <citation type="submission" date="2021-06" db="EMBL/GenBank/DDBJ databases">
        <authorList>
            <person name="Kallberg Y."/>
            <person name="Tangrot J."/>
            <person name="Rosling A."/>
        </authorList>
    </citation>
    <scope>NUCLEOTIDE SEQUENCE</scope>
    <source>
        <strain evidence="21">BR232B</strain>
    </source>
</reference>
<evidence type="ECO:0000256" key="2">
    <source>
        <dbReference type="ARBA" id="ARBA00004358"/>
    </source>
</evidence>
<proteinExistence type="inferred from homology"/>
<dbReference type="InterPro" id="IPR018939">
    <property type="entry name" value="Autophagy-rel_prot_27"/>
</dbReference>
<evidence type="ECO:0000259" key="20">
    <source>
        <dbReference type="PROSITE" id="PS51914"/>
    </source>
</evidence>
<sequence>MAMSKRHIWALAIIVLSILGNSIQVHGFNCSEVIVGDFKFDLHQIDNEYSVNSTHPADPSEKIKEFHINPCSPLKYNDTADAKAQCPNGTYVCEYVKYKLYTNETVLVRVKPIAGDYPEEKRSVDPLVTLGPMASNEDRPSSFDLTLHGGKVHDDDYKANITFYCDEKDEDPKVNGFEHHTLQVEWHSSHACGIRISQPDSEGRSWFSKFLIFIFAVGSAYLFVGIAYNRHVYNAQGWDLIPHRDFWREVPYIAKEFMGYVLNSLRKGGRPGYHHV</sequence>
<dbReference type="GO" id="GO:0034045">
    <property type="term" value="C:phagophore assembly site membrane"/>
    <property type="evidence" value="ECO:0007669"/>
    <property type="project" value="UniProtKB-SubCell"/>
</dbReference>
<keyword evidence="11 18" id="KW-1133">Transmembrane helix</keyword>
<dbReference type="InterPro" id="IPR044865">
    <property type="entry name" value="MRH_dom"/>
</dbReference>
<comment type="subcellular location">
    <subcellularLocation>
        <location evidence="2">Cytoplasmic vesicle membrane</location>
        <topology evidence="2">Single-pass type I membrane protein</topology>
    </subcellularLocation>
    <subcellularLocation>
        <location evidence="4">Golgi apparatus membrane</location>
        <topology evidence="4">Single-pass type I membrane protein</topology>
    </subcellularLocation>
    <subcellularLocation>
        <location evidence="1">Mitochondrion membrane</location>
        <topology evidence="1">Single-pass membrane protein</topology>
    </subcellularLocation>
    <subcellularLocation>
        <location evidence="3">Preautophagosomal structure membrane</location>
        <topology evidence="3">Single-pass type I membrane protein</topology>
    </subcellularLocation>
</comment>
<feature type="transmembrane region" description="Helical" evidence="18">
    <location>
        <begin position="206"/>
        <end position="228"/>
    </location>
</feature>
<evidence type="ECO:0000256" key="12">
    <source>
        <dbReference type="ARBA" id="ARBA00023006"/>
    </source>
</evidence>
<keyword evidence="8 18" id="KW-0812">Transmembrane</keyword>
<evidence type="ECO:0000256" key="3">
    <source>
        <dbReference type="ARBA" id="ARBA00004472"/>
    </source>
</evidence>
<feature type="chain" id="PRO_5040212708" description="Autophagy-related protein 27" evidence="19">
    <location>
        <begin position="28"/>
        <end position="276"/>
    </location>
</feature>
<accession>A0A9N9FU94</accession>
<dbReference type="GO" id="GO:0006914">
    <property type="term" value="P:autophagy"/>
    <property type="evidence" value="ECO:0007669"/>
    <property type="project" value="UniProtKB-KW"/>
</dbReference>
<dbReference type="OrthoDB" id="29460at2759"/>
<keyword evidence="12" id="KW-0072">Autophagy</keyword>
<dbReference type="InterPro" id="IPR009011">
    <property type="entry name" value="Man6P_isomerase_rcpt-bd_dom_sf"/>
</dbReference>
<keyword evidence="22" id="KW-1185">Reference proteome</keyword>
<keyword evidence="9 19" id="KW-0732">Signal</keyword>
<dbReference type="GO" id="GO:0031966">
    <property type="term" value="C:mitochondrial membrane"/>
    <property type="evidence" value="ECO:0007669"/>
    <property type="project" value="UniProtKB-SubCell"/>
</dbReference>
<evidence type="ECO:0000256" key="15">
    <source>
        <dbReference type="ARBA" id="ARBA00023136"/>
    </source>
</evidence>
<dbReference type="EMBL" id="CAJVPI010000634">
    <property type="protein sequence ID" value="CAG8557944.1"/>
    <property type="molecule type" value="Genomic_DNA"/>
</dbReference>
<dbReference type="GO" id="GO:0000139">
    <property type="term" value="C:Golgi membrane"/>
    <property type="evidence" value="ECO:0007669"/>
    <property type="project" value="UniProtKB-SubCell"/>
</dbReference>
<evidence type="ECO:0000256" key="14">
    <source>
        <dbReference type="ARBA" id="ARBA00023128"/>
    </source>
</evidence>
<keyword evidence="16" id="KW-1015">Disulfide bond</keyword>
<evidence type="ECO:0000256" key="16">
    <source>
        <dbReference type="ARBA" id="ARBA00023157"/>
    </source>
</evidence>
<evidence type="ECO:0000256" key="11">
    <source>
        <dbReference type="ARBA" id="ARBA00022989"/>
    </source>
</evidence>
<protein>
    <recommendedName>
        <fullName evidence="6">Autophagy-related protein 27</fullName>
    </recommendedName>
</protein>
<keyword evidence="13" id="KW-0333">Golgi apparatus</keyword>
<dbReference type="PANTHER" id="PTHR15071:SF13">
    <property type="entry name" value="AUTOPHAGY-RELATED PROTEIN 27"/>
    <property type="match status" value="1"/>
</dbReference>
<comment type="similarity">
    <text evidence="5">Belongs to the ATG27 family.</text>
</comment>
<keyword evidence="15 18" id="KW-0472">Membrane</keyword>
<feature type="signal peptide" evidence="19">
    <location>
        <begin position="1"/>
        <end position="27"/>
    </location>
</feature>
<keyword evidence="14" id="KW-0496">Mitochondrion</keyword>
<evidence type="ECO:0000313" key="21">
    <source>
        <dbReference type="EMBL" id="CAG8557944.1"/>
    </source>
</evidence>
<evidence type="ECO:0000256" key="4">
    <source>
        <dbReference type="ARBA" id="ARBA00004614"/>
    </source>
</evidence>
<evidence type="ECO:0000256" key="7">
    <source>
        <dbReference type="ARBA" id="ARBA00022448"/>
    </source>
</evidence>
<evidence type="ECO:0000256" key="6">
    <source>
        <dbReference type="ARBA" id="ARBA00013776"/>
    </source>
</evidence>
<evidence type="ECO:0000256" key="8">
    <source>
        <dbReference type="ARBA" id="ARBA00022692"/>
    </source>
</evidence>
<name>A0A9N9FU94_9GLOM</name>
<evidence type="ECO:0000256" key="10">
    <source>
        <dbReference type="ARBA" id="ARBA00022927"/>
    </source>
</evidence>
<dbReference type="Gene3D" id="2.70.130.10">
    <property type="entry name" value="Mannose-6-phosphate receptor binding domain"/>
    <property type="match status" value="1"/>
</dbReference>